<feature type="region of interest" description="Disordered" evidence="1">
    <location>
        <begin position="130"/>
        <end position="162"/>
    </location>
</feature>
<dbReference type="EMBL" id="JAPFFF010000021">
    <property type="protein sequence ID" value="KAK8853724.1"/>
    <property type="molecule type" value="Genomic_DNA"/>
</dbReference>
<feature type="compositionally biased region" description="Polar residues" evidence="1">
    <location>
        <begin position="217"/>
        <end position="234"/>
    </location>
</feature>
<gene>
    <name evidence="2" type="ORF">M9Y10_016267</name>
</gene>
<evidence type="ECO:0008006" key="4">
    <source>
        <dbReference type="Google" id="ProtNLM"/>
    </source>
</evidence>
<accession>A0ABR2HWT2</accession>
<evidence type="ECO:0000313" key="3">
    <source>
        <dbReference type="Proteomes" id="UP001470230"/>
    </source>
</evidence>
<dbReference type="Gene3D" id="3.30.710.10">
    <property type="entry name" value="Potassium Channel Kv1.1, Chain A"/>
    <property type="match status" value="1"/>
</dbReference>
<organism evidence="2 3">
    <name type="scientific">Tritrichomonas musculus</name>
    <dbReference type="NCBI Taxonomy" id="1915356"/>
    <lineage>
        <taxon>Eukaryota</taxon>
        <taxon>Metamonada</taxon>
        <taxon>Parabasalia</taxon>
        <taxon>Tritrichomonadida</taxon>
        <taxon>Tritrichomonadidae</taxon>
        <taxon>Tritrichomonas</taxon>
    </lineage>
</organism>
<dbReference type="Proteomes" id="UP001470230">
    <property type="component" value="Unassembled WGS sequence"/>
</dbReference>
<evidence type="ECO:0000256" key="1">
    <source>
        <dbReference type="SAM" id="MobiDB-lite"/>
    </source>
</evidence>
<comment type="caution">
    <text evidence="2">The sequence shown here is derived from an EMBL/GenBank/DDBJ whole genome shotgun (WGS) entry which is preliminary data.</text>
</comment>
<proteinExistence type="predicted"/>
<feature type="region of interest" description="Disordered" evidence="1">
    <location>
        <begin position="201"/>
        <end position="234"/>
    </location>
</feature>
<protein>
    <recommendedName>
        <fullName evidence="4">BTB domain-containing protein</fullName>
    </recommendedName>
</protein>
<evidence type="ECO:0000313" key="2">
    <source>
        <dbReference type="EMBL" id="KAK8853724.1"/>
    </source>
</evidence>
<keyword evidence="3" id="KW-1185">Reference proteome</keyword>
<sequence length="343" mass="39803">MTNITFHLGDSTFVVEKEVLSRFLGVFQTNGTLKSATSYNIKSNVQKQVFQMFLQAIKTNMLPKVTNEIIDQMVQLSEEFKYNDLRLYLIQNKQRLSNMSTRKANIRRAYTLVETDKHLDIFETNFTKTKESKSSQKKTKNHESKENSKSAQNKNIELSKDNDYSSSYSYYSDSYSNESEDPESFFSDDVEVDQDSDVEFDLSSDDELEKNVKESSNENVTESKPFDVQQSNKKQLNSIQRMAIELEKALFGSSSSGTEITTEELEKEKHIDDKNMAFQSKINHLDYVLFGNKKEQAIDRVFNPTCGNYTNKETDEYTMEYIGAKRKPRHTFRHLPSIIYQDN</sequence>
<reference evidence="2 3" key="1">
    <citation type="submission" date="2024-04" db="EMBL/GenBank/DDBJ databases">
        <title>Tritrichomonas musculus Genome.</title>
        <authorList>
            <person name="Alves-Ferreira E."/>
            <person name="Grigg M."/>
            <person name="Lorenzi H."/>
            <person name="Galac M."/>
        </authorList>
    </citation>
    <scope>NUCLEOTIDE SEQUENCE [LARGE SCALE GENOMIC DNA]</scope>
    <source>
        <strain evidence="2 3">EAF2021</strain>
    </source>
</reference>
<dbReference type="InterPro" id="IPR011333">
    <property type="entry name" value="SKP1/BTB/POZ_sf"/>
</dbReference>
<name>A0ABR2HWT2_9EUKA</name>